<dbReference type="GO" id="GO:0016788">
    <property type="term" value="F:hydrolase activity, acting on ester bonds"/>
    <property type="evidence" value="ECO:0007669"/>
    <property type="project" value="InterPro"/>
</dbReference>
<keyword evidence="7" id="KW-1185">Reference proteome</keyword>
<evidence type="ECO:0000256" key="5">
    <source>
        <dbReference type="SAM" id="SignalP"/>
    </source>
</evidence>
<evidence type="ECO:0000313" key="6">
    <source>
        <dbReference type="EMBL" id="KAF8769431.1"/>
    </source>
</evidence>
<dbReference type="Pfam" id="PF00657">
    <property type="entry name" value="Lipase_GDSL"/>
    <property type="match status" value="1"/>
</dbReference>
<dbReference type="CDD" id="cd01837">
    <property type="entry name" value="SGNH_plant_lipase_like"/>
    <property type="match status" value="1"/>
</dbReference>
<feature type="chain" id="PRO_5032457670" evidence="5">
    <location>
        <begin position="21"/>
        <end position="393"/>
    </location>
</feature>
<dbReference type="InterPro" id="IPR001087">
    <property type="entry name" value="GDSL"/>
</dbReference>
<evidence type="ECO:0000256" key="1">
    <source>
        <dbReference type="ARBA" id="ARBA00008668"/>
    </source>
</evidence>
<evidence type="ECO:0000256" key="3">
    <source>
        <dbReference type="ARBA" id="ARBA00022801"/>
    </source>
</evidence>
<dbReference type="PANTHER" id="PTHR22835:SF286">
    <property type="entry name" value="OS01G0214600 PROTEIN"/>
    <property type="match status" value="1"/>
</dbReference>
<sequence>MGMLILFLLSVSYNAIFSFGDSISDTGNLCTGSGGCPPYGNTHFGHPTGRCTDGRVVVDFLAEHFGLPLLPPSKASGGDFKKGANMVIIGATTMDFEFFNIWNNGALGTQIQWFQQLMPSICGSDCKTYLNSSLFVVGEFGGNDYNAPLFGGKNVHGRGQNLRAPDHRQDHEQQGQIIDLIVTVNYYLQALIELGATELVVPGVLPIGCFPLYLTLYPSSNKDDYDEIGCLKSFNNLSGYHNNLLKRAVSGLQSKHAGVRLMYADFYAQVVDMVRSPETFASFSDMLDPSQWGFHGHTQQNGLHLAGMPMPSLFDGARQQPDAMNPWLKYGLRERQGSYNYNNRAWCGMSGSSACGDPEKHLDWDGIHLTDAAYHAVADGWLNGTYCSPGILH</sequence>
<accession>A0A835KRR1</accession>
<dbReference type="Gene3D" id="3.40.50.1110">
    <property type="entry name" value="SGNH hydrolase"/>
    <property type="match status" value="1"/>
</dbReference>
<organism evidence="6 7">
    <name type="scientific">Digitaria exilis</name>
    <dbReference type="NCBI Taxonomy" id="1010633"/>
    <lineage>
        <taxon>Eukaryota</taxon>
        <taxon>Viridiplantae</taxon>
        <taxon>Streptophyta</taxon>
        <taxon>Embryophyta</taxon>
        <taxon>Tracheophyta</taxon>
        <taxon>Spermatophyta</taxon>
        <taxon>Magnoliopsida</taxon>
        <taxon>Liliopsida</taxon>
        <taxon>Poales</taxon>
        <taxon>Poaceae</taxon>
        <taxon>PACMAD clade</taxon>
        <taxon>Panicoideae</taxon>
        <taxon>Panicodae</taxon>
        <taxon>Paniceae</taxon>
        <taxon>Anthephorinae</taxon>
        <taxon>Digitaria</taxon>
    </lineage>
</organism>
<dbReference type="SUPFAM" id="SSF52266">
    <property type="entry name" value="SGNH hydrolase"/>
    <property type="match status" value="1"/>
</dbReference>
<evidence type="ECO:0000256" key="2">
    <source>
        <dbReference type="ARBA" id="ARBA00022729"/>
    </source>
</evidence>
<comment type="similarity">
    <text evidence="1">Belongs to the 'GDSL' lipolytic enzyme family.</text>
</comment>
<dbReference type="EMBL" id="JACEFO010000440">
    <property type="protein sequence ID" value="KAF8769431.1"/>
    <property type="molecule type" value="Genomic_DNA"/>
</dbReference>
<proteinExistence type="inferred from homology"/>
<name>A0A835KRR1_9POAL</name>
<gene>
    <name evidence="6" type="ORF">HU200_006460</name>
</gene>
<evidence type="ECO:0000313" key="7">
    <source>
        <dbReference type="Proteomes" id="UP000636709"/>
    </source>
</evidence>
<dbReference type="InterPro" id="IPR035669">
    <property type="entry name" value="SGNH_plant_lipase-like"/>
</dbReference>
<keyword evidence="4" id="KW-0325">Glycoprotein</keyword>
<evidence type="ECO:0000256" key="4">
    <source>
        <dbReference type="ARBA" id="ARBA00023180"/>
    </source>
</evidence>
<keyword evidence="3" id="KW-0378">Hydrolase</keyword>
<dbReference type="AlphaFoldDB" id="A0A835KRR1"/>
<dbReference type="PANTHER" id="PTHR22835">
    <property type="entry name" value="ZINC FINGER FYVE DOMAIN CONTAINING PROTEIN"/>
    <property type="match status" value="1"/>
</dbReference>
<protein>
    <submittedName>
        <fullName evidence="6">Uncharacterized protein</fullName>
    </submittedName>
</protein>
<reference evidence="6" key="1">
    <citation type="submission" date="2020-07" db="EMBL/GenBank/DDBJ databases">
        <title>Genome sequence and genetic diversity analysis of an under-domesticated orphan crop, white fonio (Digitaria exilis).</title>
        <authorList>
            <person name="Bennetzen J.L."/>
            <person name="Chen S."/>
            <person name="Ma X."/>
            <person name="Wang X."/>
            <person name="Yssel A.E.J."/>
            <person name="Chaluvadi S.R."/>
            <person name="Johnson M."/>
            <person name="Gangashetty P."/>
            <person name="Hamidou F."/>
            <person name="Sanogo M.D."/>
            <person name="Zwaenepoel A."/>
            <person name="Wallace J."/>
            <person name="Van De Peer Y."/>
            <person name="Van Deynze A."/>
        </authorList>
    </citation>
    <scope>NUCLEOTIDE SEQUENCE</scope>
    <source>
        <tissue evidence="6">Leaves</tissue>
    </source>
</reference>
<dbReference type="OrthoDB" id="1600564at2759"/>
<dbReference type="InterPro" id="IPR036514">
    <property type="entry name" value="SGNH_hydro_sf"/>
</dbReference>
<feature type="signal peptide" evidence="5">
    <location>
        <begin position="1"/>
        <end position="20"/>
    </location>
</feature>
<comment type="caution">
    <text evidence="6">The sequence shown here is derived from an EMBL/GenBank/DDBJ whole genome shotgun (WGS) entry which is preliminary data.</text>
</comment>
<keyword evidence="2 5" id="KW-0732">Signal</keyword>
<dbReference type="Proteomes" id="UP000636709">
    <property type="component" value="Unassembled WGS sequence"/>
</dbReference>